<gene>
    <name evidence="9" type="ORF">BE221DRAFT_69566</name>
</gene>
<dbReference type="InterPro" id="IPR006549">
    <property type="entry name" value="HAD-SF_hydro_IIIA"/>
</dbReference>
<evidence type="ECO:0000256" key="5">
    <source>
        <dbReference type="ARBA" id="ARBA00022801"/>
    </source>
</evidence>
<evidence type="ECO:0000313" key="9">
    <source>
        <dbReference type="EMBL" id="OUS48036.1"/>
    </source>
</evidence>
<reference evidence="9" key="1">
    <citation type="submission" date="2017-04" db="EMBL/GenBank/DDBJ databases">
        <title>Population genomics of picophytoplankton unveils novel chromosome hypervariability.</title>
        <authorList>
            <consortium name="DOE Joint Genome Institute"/>
            <person name="Blanc-Mathieu R."/>
            <person name="Krasovec M."/>
            <person name="Hebrard M."/>
            <person name="Yau S."/>
            <person name="Desgranges E."/>
            <person name="Martin J."/>
            <person name="Schackwitz W."/>
            <person name="Kuo A."/>
            <person name="Salin G."/>
            <person name="Donnadieu C."/>
            <person name="Desdevises Y."/>
            <person name="Sanchez-Ferandin S."/>
            <person name="Moreau H."/>
            <person name="Rivals E."/>
            <person name="Grigoriev I.V."/>
            <person name="Grimsley N."/>
            <person name="Eyre-Walker A."/>
            <person name="Piganeau G."/>
        </authorList>
    </citation>
    <scope>NUCLEOTIDE SEQUENCE [LARGE SCALE GENOMIC DNA]</scope>
    <source>
        <strain evidence="9">RCC 1115</strain>
    </source>
</reference>
<evidence type="ECO:0000256" key="6">
    <source>
        <dbReference type="ARBA" id="ARBA00023277"/>
    </source>
</evidence>
<comment type="subcellular location">
    <subcellularLocation>
        <location evidence="1">Cytoplasm</location>
    </subcellularLocation>
</comment>
<proteinExistence type="inferred from homology"/>
<comment type="similarity">
    <text evidence="2">Belongs to the GmhB family.</text>
</comment>
<evidence type="ECO:0000256" key="2">
    <source>
        <dbReference type="ARBA" id="ARBA00005628"/>
    </source>
</evidence>
<dbReference type="GO" id="GO:0046872">
    <property type="term" value="F:metal ion binding"/>
    <property type="evidence" value="ECO:0007669"/>
    <property type="project" value="UniProtKB-KW"/>
</dbReference>
<evidence type="ECO:0000256" key="3">
    <source>
        <dbReference type="ARBA" id="ARBA00022490"/>
    </source>
</evidence>
<dbReference type="AlphaFoldDB" id="A0A1Y5IEP1"/>
<accession>A0A1Y5IEP1</accession>
<keyword evidence="5" id="KW-0378">Hydrolase</keyword>
<evidence type="ECO:0000256" key="4">
    <source>
        <dbReference type="ARBA" id="ARBA00022723"/>
    </source>
</evidence>
<dbReference type="EMBL" id="KZ155776">
    <property type="protein sequence ID" value="OUS48036.1"/>
    <property type="molecule type" value="Genomic_DNA"/>
</dbReference>
<dbReference type="GO" id="GO:0005975">
    <property type="term" value="P:carbohydrate metabolic process"/>
    <property type="evidence" value="ECO:0007669"/>
    <property type="project" value="InterPro"/>
</dbReference>
<feature type="compositionally biased region" description="Low complexity" evidence="8">
    <location>
        <begin position="1"/>
        <end position="28"/>
    </location>
</feature>
<dbReference type="SUPFAM" id="SSF56784">
    <property type="entry name" value="HAD-like"/>
    <property type="match status" value="1"/>
</dbReference>
<dbReference type="GO" id="GO:0016791">
    <property type="term" value="F:phosphatase activity"/>
    <property type="evidence" value="ECO:0007669"/>
    <property type="project" value="InterPro"/>
</dbReference>
<sequence>MRVAPRASTPSRAARTRARATTTTTTTRRPPRLVLLDRDGVINVDVGAPGVTDVKDFRLVRNAARAIRALNDANVRTCVCTNQTAIGKGLVEASYVTETIHGAMRETLARDAGAELGTIYYAWKARTEPCGRRKPEPGMLLEALEECGVEAADAVFVGDTVTDMQAAARAGVGRALVCTGYGETMGEALRARNVSLPHTIVMRADDPTMSFPDECFPFDVYEDLYHFVRCAFADA</sequence>
<name>A0A1Y5IEP1_OSTTA</name>
<evidence type="ECO:0000256" key="1">
    <source>
        <dbReference type="ARBA" id="ARBA00004496"/>
    </source>
</evidence>
<keyword evidence="3" id="KW-0963">Cytoplasm</keyword>
<dbReference type="Pfam" id="PF00702">
    <property type="entry name" value="Hydrolase"/>
    <property type="match status" value="1"/>
</dbReference>
<feature type="region of interest" description="Disordered" evidence="8">
    <location>
        <begin position="1"/>
        <end position="29"/>
    </location>
</feature>
<evidence type="ECO:0000256" key="8">
    <source>
        <dbReference type="SAM" id="MobiDB-lite"/>
    </source>
</evidence>
<dbReference type="GO" id="GO:0005737">
    <property type="term" value="C:cytoplasm"/>
    <property type="evidence" value="ECO:0007669"/>
    <property type="project" value="UniProtKB-SubCell"/>
</dbReference>
<dbReference type="PANTHER" id="PTHR42891:SF1">
    <property type="entry name" value="D-GLYCERO-BETA-D-MANNO-HEPTOSE-1,7-BISPHOSPHATE 7-PHOSPHATASE"/>
    <property type="match status" value="1"/>
</dbReference>
<dbReference type="NCBIfam" id="TIGR01662">
    <property type="entry name" value="HAD-SF-IIIA"/>
    <property type="match status" value="1"/>
</dbReference>
<keyword evidence="4" id="KW-0479">Metal-binding</keyword>
<protein>
    <recommendedName>
        <fullName evidence="7">D,D-heptose 1,7-bisphosphate phosphatase</fullName>
    </recommendedName>
</protein>
<dbReference type="InterPro" id="IPR023214">
    <property type="entry name" value="HAD_sf"/>
</dbReference>
<dbReference type="Proteomes" id="UP000195557">
    <property type="component" value="Unassembled WGS sequence"/>
</dbReference>
<dbReference type="NCBIfam" id="TIGR01656">
    <property type="entry name" value="Histidinol-ppas"/>
    <property type="match status" value="1"/>
</dbReference>
<dbReference type="NCBIfam" id="TIGR01549">
    <property type="entry name" value="HAD-SF-IA-v1"/>
    <property type="match status" value="1"/>
</dbReference>
<keyword evidence="6" id="KW-0119">Carbohydrate metabolism</keyword>
<dbReference type="eggNOG" id="ENOG502S8FE">
    <property type="taxonomic scope" value="Eukaryota"/>
</dbReference>
<dbReference type="InterPro" id="IPR036412">
    <property type="entry name" value="HAD-like_sf"/>
</dbReference>
<dbReference type="Gene3D" id="3.40.50.1000">
    <property type="entry name" value="HAD superfamily/HAD-like"/>
    <property type="match status" value="1"/>
</dbReference>
<dbReference type="InterPro" id="IPR006543">
    <property type="entry name" value="Histidinol-phos"/>
</dbReference>
<organism evidence="9">
    <name type="scientific">Ostreococcus tauri</name>
    <name type="common">Marine green alga</name>
    <dbReference type="NCBI Taxonomy" id="70448"/>
    <lineage>
        <taxon>Eukaryota</taxon>
        <taxon>Viridiplantae</taxon>
        <taxon>Chlorophyta</taxon>
        <taxon>Mamiellophyceae</taxon>
        <taxon>Mamiellales</taxon>
        <taxon>Bathycoccaceae</taxon>
        <taxon>Ostreococcus</taxon>
    </lineage>
</organism>
<dbReference type="InterPro" id="IPR004446">
    <property type="entry name" value="Heptose_bisP_phosphatase"/>
</dbReference>
<dbReference type="PANTHER" id="PTHR42891">
    <property type="entry name" value="D-GLYCERO-BETA-D-MANNO-HEPTOSE-1,7-BISPHOSPHATE 7-PHOSPHATASE"/>
    <property type="match status" value="1"/>
</dbReference>
<dbReference type="InterPro" id="IPR006439">
    <property type="entry name" value="HAD-SF_hydro_IA"/>
</dbReference>
<evidence type="ECO:0000256" key="7">
    <source>
        <dbReference type="ARBA" id="ARBA00031828"/>
    </source>
</evidence>